<feature type="domain" description="Xylose isomerase-like TIM barrel" evidence="8">
    <location>
        <begin position="22"/>
        <end position="275"/>
    </location>
</feature>
<keyword evidence="3 7" id="KW-0227">DNA damage</keyword>
<organism evidence="9 10">
    <name type="scientific">Thermogymnomonas acidicola</name>
    <dbReference type="NCBI Taxonomy" id="399579"/>
    <lineage>
        <taxon>Archaea</taxon>
        <taxon>Methanobacteriati</taxon>
        <taxon>Thermoplasmatota</taxon>
        <taxon>Thermoplasmata</taxon>
        <taxon>Thermoplasmatales</taxon>
        <taxon>Thermogymnomonas</taxon>
    </lineage>
</organism>
<dbReference type="InterPro" id="IPR013022">
    <property type="entry name" value="Xyl_isomerase-like_TIM-brl"/>
</dbReference>
<keyword evidence="2 7" id="KW-0479">Metal-binding</keyword>
<feature type="binding site" evidence="7">
    <location>
        <position position="229"/>
    </location>
    <ligand>
        <name>Zn(2+)</name>
        <dbReference type="ChEBI" id="CHEBI:29105"/>
        <label>3</label>
    </ligand>
</feature>
<keyword evidence="7" id="KW-0540">Nuclease</keyword>
<keyword evidence="4 7" id="KW-0378">Hydrolase</keyword>
<dbReference type="PROSITE" id="PS00729">
    <property type="entry name" value="AP_NUCLEASE_F2_1"/>
    <property type="match status" value="1"/>
</dbReference>
<protein>
    <recommendedName>
        <fullName evidence="7">Probable endonuclease 4</fullName>
        <ecNumber evidence="7">3.1.21.2</ecNumber>
    </recommendedName>
    <alternativeName>
        <fullName evidence="7">Endodeoxyribonuclease IV</fullName>
    </alternativeName>
    <alternativeName>
        <fullName evidence="7">Endonuclease IV</fullName>
    </alternativeName>
</protein>
<feature type="binding site" evidence="7">
    <location>
        <position position="145"/>
    </location>
    <ligand>
        <name>Zn(2+)</name>
        <dbReference type="ChEBI" id="CHEBI:29105"/>
        <label>2</label>
    </ligand>
</feature>
<keyword evidence="5 7" id="KW-0862">Zinc</keyword>
<proteinExistence type="inferred from homology"/>
<evidence type="ECO:0000256" key="5">
    <source>
        <dbReference type="ARBA" id="ARBA00022833"/>
    </source>
</evidence>
<gene>
    <name evidence="7 9" type="primary">nfo</name>
    <name evidence="9" type="ORF">GCM10007108_01280</name>
</gene>
<name>A0AA37BQH5_9ARCH</name>
<feature type="binding site" evidence="7">
    <location>
        <position position="110"/>
    </location>
    <ligand>
        <name>Zn(2+)</name>
        <dbReference type="ChEBI" id="CHEBI:29105"/>
        <label>1</label>
    </ligand>
</feature>
<evidence type="ECO:0000256" key="7">
    <source>
        <dbReference type="HAMAP-Rule" id="MF_00152"/>
    </source>
</evidence>
<dbReference type="EMBL" id="BMNY01000001">
    <property type="protein sequence ID" value="GGM66831.1"/>
    <property type="molecule type" value="Genomic_DNA"/>
</dbReference>
<dbReference type="GO" id="GO:0003677">
    <property type="term" value="F:DNA binding"/>
    <property type="evidence" value="ECO:0007669"/>
    <property type="project" value="InterPro"/>
</dbReference>
<dbReference type="NCBIfam" id="TIGR00587">
    <property type="entry name" value="nfo"/>
    <property type="match status" value="1"/>
</dbReference>
<dbReference type="InterPro" id="IPR018246">
    <property type="entry name" value="AP_endonuc_F2_Zn_BS"/>
</dbReference>
<sequence length="284" mass="31024">MTDSILLGGHVSTAGGLSTAPERASRFSFRTFQIFSKNQRQWKSKPLEDSDVSAFREGVRSMGMKGVMVHASYLLNLGSPDPDLRAKVLDSFADECRRVAQIGAEFLTFHPGSSRGTSVEKAIGLIAEAIDASVPEGFSAHILIETSAGQGNSVGHTFEQLAQIIDSSSRKEVLGICFDTCHVWAAGYDIRSREGYMETMDQFKSEVGLQRLMGFHLNDSKQGRGSRVDRHEQIGQGTLGLEGISNFVNDRRFSDIPMILETPLGEEGYGMDIEAIQGVLSDPE</sequence>
<reference evidence="9" key="2">
    <citation type="submission" date="2022-09" db="EMBL/GenBank/DDBJ databases">
        <authorList>
            <person name="Sun Q."/>
            <person name="Ohkuma M."/>
        </authorList>
    </citation>
    <scope>NUCLEOTIDE SEQUENCE</scope>
    <source>
        <strain evidence="9">JCM 13583</strain>
    </source>
</reference>
<evidence type="ECO:0000256" key="2">
    <source>
        <dbReference type="ARBA" id="ARBA00022723"/>
    </source>
</evidence>
<keyword evidence="10" id="KW-1185">Reference proteome</keyword>
<dbReference type="GO" id="GO:0008081">
    <property type="term" value="F:phosphoric diester hydrolase activity"/>
    <property type="evidence" value="ECO:0007669"/>
    <property type="project" value="TreeGrafter"/>
</dbReference>
<comment type="cofactor">
    <cofactor evidence="7">
        <name>Zn(2+)</name>
        <dbReference type="ChEBI" id="CHEBI:29105"/>
    </cofactor>
    <text evidence="7">Binds 3 Zn(2+) ions.</text>
</comment>
<dbReference type="InterPro" id="IPR036237">
    <property type="entry name" value="Xyl_isomerase-like_sf"/>
</dbReference>
<dbReference type="Pfam" id="PF01261">
    <property type="entry name" value="AP_endonuc_2"/>
    <property type="match status" value="1"/>
</dbReference>
<dbReference type="HAMAP" id="MF_00152">
    <property type="entry name" value="Nfo"/>
    <property type="match status" value="1"/>
</dbReference>
<dbReference type="GO" id="GO:0008833">
    <property type="term" value="F:deoxyribonuclease IV (phage-T4-induced) activity"/>
    <property type="evidence" value="ECO:0007669"/>
    <property type="project" value="UniProtKB-UniRule"/>
</dbReference>
<feature type="binding site" evidence="7">
    <location>
        <position position="261"/>
    </location>
    <ligand>
        <name>Zn(2+)</name>
        <dbReference type="ChEBI" id="CHEBI:29105"/>
        <label>2</label>
    </ligand>
</feature>
<evidence type="ECO:0000256" key="6">
    <source>
        <dbReference type="ARBA" id="ARBA00023204"/>
    </source>
</evidence>
<dbReference type="FunFam" id="3.20.20.150:FF:000001">
    <property type="entry name" value="Probable endonuclease 4"/>
    <property type="match status" value="1"/>
</dbReference>
<feature type="binding site" evidence="7">
    <location>
        <position position="182"/>
    </location>
    <ligand>
        <name>Zn(2+)</name>
        <dbReference type="ChEBI" id="CHEBI:29105"/>
        <label>3</label>
    </ligand>
</feature>
<feature type="binding site" evidence="7">
    <location>
        <position position="231"/>
    </location>
    <ligand>
        <name>Zn(2+)</name>
        <dbReference type="ChEBI" id="CHEBI:29105"/>
        <label>3</label>
    </ligand>
</feature>
<feature type="binding site" evidence="7">
    <location>
        <position position="70"/>
    </location>
    <ligand>
        <name>Zn(2+)</name>
        <dbReference type="ChEBI" id="CHEBI:29105"/>
        <label>1</label>
    </ligand>
</feature>
<feature type="binding site" evidence="7">
    <location>
        <position position="179"/>
    </location>
    <ligand>
        <name>Zn(2+)</name>
        <dbReference type="ChEBI" id="CHEBI:29105"/>
        <label>2</label>
    </ligand>
</feature>
<evidence type="ECO:0000256" key="1">
    <source>
        <dbReference type="ARBA" id="ARBA00005340"/>
    </source>
</evidence>
<evidence type="ECO:0000256" key="3">
    <source>
        <dbReference type="ARBA" id="ARBA00022763"/>
    </source>
</evidence>
<evidence type="ECO:0000256" key="4">
    <source>
        <dbReference type="ARBA" id="ARBA00022801"/>
    </source>
</evidence>
<dbReference type="SMART" id="SM00518">
    <property type="entry name" value="AP2Ec"/>
    <property type="match status" value="1"/>
</dbReference>
<reference evidence="9" key="1">
    <citation type="journal article" date="2014" name="Int. J. Syst. Evol. Microbiol.">
        <title>Complete genome sequence of Corynebacterium casei LMG S-19264T (=DSM 44701T), isolated from a smear-ripened cheese.</title>
        <authorList>
            <consortium name="US DOE Joint Genome Institute (JGI-PGF)"/>
            <person name="Walter F."/>
            <person name="Albersmeier A."/>
            <person name="Kalinowski J."/>
            <person name="Ruckert C."/>
        </authorList>
    </citation>
    <scope>NUCLEOTIDE SEQUENCE</scope>
    <source>
        <strain evidence="9">JCM 13583</strain>
    </source>
</reference>
<evidence type="ECO:0000313" key="9">
    <source>
        <dbReference type="EMBL" id="GGM66831.1"/>
    </source>
</evidence>
<comment type="function">
    <text evidence="7">Endonuclease IV plays a role in DNA repair. It cleaves phosphodiester bonds at apurinic or apyrimidinic (AP) sites, generating a 3'-hydroxyl group and a 5'-terminal sugar phosphate.</text>
</comment>
<keyword evidence="6 7" id="KW-0234">DNA repair</keyword>
<accession>A0AA37BQH5</accession>
<comment type="caution">
    <text evidence="9">The sequence shown here is derived from an EMBL/GenBank/DDBJ whole genome shotgun (WGS) entry which is preliminary data.</text>
</comment>
<dbReference type="Proteomes" id="UP000632195">
    <property type="component" value="Unassembled WGS sequence"/>
</dbReference>
<dbReference type="PANTHER" id="PTHR21445">
    <property type="entry name" value="ENDONUCLEASE IV ENDODEOXYRIBONUCLEASE IV"/>
    <property type="match status" value="1"/>
</dbReference>
<dbReference type="Gene3D" id="3.20.20.150">
    <property type="entry name" value="Divalent-metal-dependent TIM barrel enzymes"/>
    <property type="match status" value="1"/>
</dbReference>
<dbReference type="GO" id="GO:0003906">
    <property type="term" value="F:DNA-(apurinic or apyrimidinic site) endonuclease activity"/>
    <property type="evidence" value="ECO:0007669"/>
    <property type="project" value="TreeGrafter"/>
</dbReference>
<keyword evidence="7 9" id="KW-0255">Endonuclease</keyword>
<dbReference type="PROSITE" id="PS00731">
    <property type="entry name" value="AP_NUCLEASE_F2_3"/>
    <property type="match status" value="1"/>
</dbReference>
<dbReference type="PANTHER" id="PTHR21445:SF0">
    <property type="entry name" value="APURINIC-APYRIMIDINIC ENDONUCLEASE"/>
    <property type="match status" value="1"/>
</dbReference>
<feature type="binding site" evidence="7">
    <location>
        <position position="216"/>
    </location>
    <ligand>
        <name>Zn(2+)</name>
        <dbReference type="ChEBI" id="CHEBI:29105"/>
        <label>2</label>
    </ligand>
</feature>
<feature type="binding site" evidence="7">
    <location>
        <position position="145"/>
    </location>
    <ligand>
        <name>Zn(2+)</name>
        <dbReference type="ChEBI" id="CHEBI:29105"/>
        <label>1</label>
    </ligand>
</feature>
<comment type="catalytic activity">
    <reaction evidence="7">
        <text>Endonucleolytic cleavage to 5'-phosphooligonucleotide end-products.</text>
        <dbReference type="EC" id="3.1.21.2"/>
    </reaction>
</comment>
<dbReference type="SUPFAM" id="SSF51658">
    <property type="entry name" value="Xylose isomerase-like"/>
    <property type="match status" value="1"/>
</dbReference>
<evidence type="ECO:0000313" key="10">
    <source>
        <dbReference type="Proteomes" id="UP000632195"/>
    </source>
</evidence>
<dbReference type="CDD" id="cd00019">
    <property type="entry name" value="AP2Ec"/>
    <property type="match status" value="1"/>
</dbReference>
<dbReference type="PROSITE" id="PS00730">
    <property type="entry name" value="AP_NUCLEASE_F2_2"/>
    <property type="match status" value="1"/>
</dbReference>
<evidence type="ECO:0000259" key="8">
    <source>
        <dbReference type="Pfam" id="PF01261"/>
    </source>
</evidence>
<dbReference type="GO" id="GO:0008270">
    <property type="term" value="F:zinc ion binding"/>
    <property type="evidence" value="ECO:0007669"/>
    <property type="project" value="UniProtKB-UniRule"/>
</dbReference>
<comment type="similarity">
    <text evidence="1 7">Belongs to the AP endonuclease 2 family.</text>
</comment>
<dbReference type="GO" id="GO:0006284">
    <property type="term" value="P:base-excision repair"/>
    <property type="evidence" value="ECO:0007669"/>
    <property type="project" value="TreeGrafter"/>
</dbReference>
<dbReference type="PROSITE" id="PS51432">
    <property type="entry name" value="AP_NUCLEASE_F2_4"/>
    <property type="match status" value="1"/>
</dbReference>
<dbReference type="EC" id="3.1.21.2" evidence="7"/>
<dbReference type="InterPro" id="IPR001719">
    <property type="entry name" value="AP_endonuc_2"/>
</dbReference>
<dbReference type="AlphaFoldDB" id="A0AA37BQH5"/>